<dbReference type="Proteomes" id="UP001176941">
    <property type="component" value="Chromosome 32"/>
</dbReference>
<accession>A0ABN8ZKG2</accession>
<dbReference type="EMBL" id="OX459968">
    <property type="protein sequence ID" value="CAI9172334.1"/>
    <property type="molecule type" value="Genomic_DNA"/>
</dbReference>
<protein>
    <submittedName>
        <fullName evidence="1">Uncharacterized protein</fullName>
    </submittedName>
</protein>
<proteinExistence type="predicted"/>
<gene>
    <name evidence="1" type="ORF">MRATA1EN1_LOCUS21296</name>
</gene>
<evidence type="ECO:0000313" key="1">
    <source>
        <dbReference type="EMBL" id="CAI9172334.1"/>
    </source>
</evidence>
<reference evidence="1" key="1">
    <citation type="submission" date="2023-04" db="EMBL/GenBank/DDBJ databases">
        <authorList>
            <consortium name="ELIXIR-Norway"/>
        </authorList>
    </citation>
    <scope>NUCLEOTIDE SEQUENCE [LARGE SCALE GENOMIC DNA]</scope>
</reference>
<name>A0ABN8ZKG2_RANTA</name>
<sequence length="321" mass="34699">MSTSVLKALGWENRSGGWRSLRPSGRRAAFLIRTLLSLRRYTSQSRCKPRTLWPAERPLQPHLELGSLSPRWALDPRHGPPLHGPPSRETPAVLTSLRRVPPRLRVLAQAGAASPTALQGRSGFALLPAGVQVLRTRLYPDHHQAHTFASFLAPASPHIVALQNPPSRLAGFLASAVPRSNPERLFLTHLTVSFRPSGPSHCPLHPSAAGAAIMTNYLHGVLLSQVAAPPTCPTSPRPRSDHYLVPPLGTDVAGAGRLEPQSGSNVPGITWRYVWTRRLEEELPGGPLSGASCPEARLSWHASSEPSPRPAVFSLALTMLS</sequence>
<keyword evidence="2" id="KW-1185">Reference proteome</keyword>
<evidence type="ECO:0000313" key="2">
    <source>
        <dbReference type="Proteomes" id="UP001176941"/>
    </source>
</evidence>
<organism evidence="1 2">
    <name type="scientific">Rangifer tarandus platyrhynchus</name>
    <name type="common">Svalbard reindeer</name>
    <dbReference type="NCBI Taxonomy" id="3082113"/>
    <lineage>
        <taxon>Eukaryota</taxon>
        <taxon>Metazoa</taxon>
        <taxon>Chordata</taxon>
        <taxon>Craniata</taxon>
        <taxon>Vertebrata</taxon>
        <taxon>Euteleostomi</taxon>
        <taxon>Mammalia</taxon>
        <taxon>Eutheria</taxon>
        <taxon>Laurasiatheria</taxon>
        <taxon>Artiodactyla</taxon>
        <taxon>Ruminantia</taxon>
        <taxon>Pecora</taxon>
        <taxon>Cervidae</taxon>
        <taxon>Odocoileinae</taxon>
        <taxon>Rangifer</taxon>
    </lineage>
</organism>